<gene>
    <name evidence="2" type="ORF">GUJ93_ZPchr0003g16807</name>
</gene>
<protein>
    <submittedName>
        <fullName evidence="2">Uncharacterized protein</fullName>
    </submittedName>
</protein>
<dbReference type="Proteomes" id="UP000729402">
    <property type="component" value="Unassembled WGS sequence"/>
</dbReference>
<proteinExistence type="predicted"/>
<evidence type="ECO:0000313" key="2">
    <source>
        <dbReference type="EMBL" id="KAG8061900.1"/>
    </source>
</evidence>
<evidence type="ECO:0000256" key="1">
    <source>
        <dbReference type="SAM" id="MobiDB-lite"/>
    </source>
</evidence>
<comment type="caution">
    <text evidence="2">The sequence shown here is derived from an EMBL/GenBank/DDBJ whole genome shotgun (WGS) entry which is preliminary data.</text>
</comment>
<feature type="region of interest" description="Disordered" evidence="1">
    <location>
        <begin position="1"/>
        <end position="79"/>
    </location>
</feature>
<organism evidence="2 3">
    <name type="scientific">Zizania palustris</name>
    <name type="common">Northern wild rice</name>
    <dbReference type="NCBI Taxonomy" id="103762"/>
    <lineage>
        <taxon>Eukaryota</taxon>
        <taxon>Viridiplantae</taxon>
        <taxon>Streptophyta</taxon>
        <taxon>Embryophyta</taxon>
        <taxon>Tracheophyta</taxon>
        <taxon>Spermatophyta</taxon>
        <taxon>Magnoliopsida</taxon>
        <taxon>Liliopsida</taxon>
        <taxon>Poales</taxon>
        <taxon>Poaceae</taxon>
        <taxon>BOP clade</taxon>
        <taxon>Oryzoideae</taxon>
        <taxon>Oryzeae</taxon>
        <taxon>Zizaniinae</taxon>
        <taxon>Zizania</taxon>
    </lineage>
</organism>
<sequence length="155" mass="17215">MVKQSSSKKRIFPSDPEPSVPPKKKEPSGSFLPRPSRPQPARVPPRKKGALFFFSRTLSSPRSPPGTGSGMAPRCHDRRRTLGYGGPRLRVAWLQWPAAAVAGYSGACLGRLRVALAPGCGSLRLQLWWPVAWPDFRSEIRFVEYLLNVSDLDFT</sequence>
<evidence type="ECO:0000313" key="3">
    <source>
        <dbReference type="Proteomes" id="UP000729402"/>
    </source>
</evidence>
<name>A0A8J5SK44_ZIZPA</name>
<feature type="compositionally biased region" description="Basic residues" evidence="1">
    <location>
        <begin position="1"/>
        <end position="11"/>
    </location>
</feature>
<accession>A0A8J5SK44</accession>
<reference evidence="2" key="1">
    <citation type="journal article" date="2021" name="bioRxiv">
        <title>Whole Genome Assembly and Annotation of Northern Wild Rice, Zizania palustris L., Supports a Whole Genome Duplication in the Zizania Genus.</title>
        <authorList>
            <person name="Haas M."/>
            <person name="Kono T."/>
            <person name="Macchietto M."/>
            <person name="Millas R."/>
            <person name="McGilp L."/>
            <person name="Shao M."/>
            <person name="Duquette J."/>
            <person name="Hirsch C.N."/>
            <person name="Kimball J."/>
        </authorList>
    </citation>
    <scope>NUCLEOTIDE SEQUENCE</scope>
    <source>
        <tissue evidence="2">Fresh leaf tissue</tissue>
    </source>
</reference>
<dbReference type="AlphaFoldDB" id="A0A8J5SK44"/>
<reference evidence="2" key="2">
    <citation type="submission" date="2021-02" db="EMBL/GenBank/DDBJ databases">
        <authorList>
            <person name="Kimball J.A."/>
            <person name="Haas M.W."/>
            <person name="Macchietto M."/>
            <person name="Kono T."/>
            <person name="Duquette J."/>
            <person name="Shao M."/>
        </authorList>
    </citation>
    <scope>NUCLEOTIDE SEQUENCE</scope>
    <source>
        <tissue evidence="2">Fresh leaf tissue</tissue>
    </source>
</reference>
<dbReference type="EMBL" id="JAAALK010000286">
    <property type="protein sequence ID" value="KAG8061900.1"/>
    <property type="molecule type" value="Genomic_DNA"/>
</dbReference>
<keyword evidence="3" id="KW-1185">Reference proteome</keyword>
<feature type="compositionally biased region" description="Low complexity" evidence="1">
    <location>
        <begin position="51"/>
        <end position="61"/>
    </location>
</feature>